<reference evidence="1" key="1">
    <citation type="submission" date="2020-06" db="EMBL/GenBank/DDBJ databases">
        <title>Draft genome of Bugula neritina, a colonial animal packing powerful symbionts and potential medicines.</title>
        <authorList>
            <person name="Rayko M."/>
        </authorList>
    </citation>
    <scope>NUCLEOTIDE SEQUENCE [LARGE SCALE GENOMIC DNA]</scope>
    <source>
        <strain evidence="1">Kwan_BN1</strain>
    </source>
</reference>
<gene>
    <name evidence="1" type="ORF">EB796_006633</name>
</gene>
<evidence type="ECO:0000313" key="2">
    <source>
        <dbReference type="Proteomes" id="UP000593567"/>
    </source>
</evidence>
<dbReference type="EMBL" id="VXIV02000944">
    <property type="protein sequence ID" value="KAF6035058.1"/>
    <property type="molecule type" value="Genomic_DNA"/>
</dbReference>
<protein>
    <submittedName>
        <fullName evidence="1">Uncharacterized protein</fullName>
    </submittedName>
</protein>
<proteinExistence type="predicted"/>
<dbReference type="AlphaFoldDB" id="A0A7J7KBS0"/>
<keyword evidence="2" id="KW-1185">Reference proteome</keyword>
<comment type="caution">
    <text evidence="1">The sequence shown here is derived from an EMBL/GenBank/DDBJ whole genome shotgun (WGS) entry which is preliminary data.</text>
</comment>
<dbReference type="Proteomes" id="UP000593567">
    <property type="component" value="Unassembled WGS sequence"/>
</dbReference>
<organism evidence="1 2">
    <name type="scientific">Bugula neritina</name>
    <name type="common">Brown bryozoan</name>
    <name type="synonym">Sertularia neritina</name>
    <dbReference type="NCBI Taxonomy" id="10212"/>
    <lineage>
        <taxon>Eukaryota</taxon>
        <taxon>Metazoa</taxon>
        <taxon>Spiralia</taxon>
        <taxon>Lophotrochozoa</taxon>
        <taxon>Bryozoa</taxon>
        <taxon>Gymnolaemata</taxon>
        <taxon>Cheilostomatida</taxon>
        <taxon>Flustrina</taxon>
        <taxon>Buguloidea</taxon>
        <taxon>Bugulidae</taxon>
        <taxon>Bugula</taxon>
    </lineage>
</organism>
<evidence type="ECO:0000313" key="1">
    <source>
        <dbReference type="EMBL" id="KAF6035058.1"/>
    </source>
</evidence>
<name>A0A7J7KBS0_BUGNE</name>
<accession>A0A7J7KBS0</accession>
<sequence>MFVVSTCQHIYLSTHLLSTHLLVNTCKSTANKICIQFYFVVQQSSSYIIRMGHVGRESDILDLLESPDFRCDQEVVVIINGNKKVINLPRLNFQKMSMLTRRMLSKKSHMLHSPSKA</sequence>